<dbReference type="Proteomes" id="UP001055072">
    <property type="component" value="Unassembled WGS sequence"/>
</dbReference>
<gene>
    <name evidence="1" type="ORF">BDY19DRAFT_880553</name>
</gene>
<keyword evidence="2" id="KW-1185">Reference proteome</keyword>
<sequence>MLAIPSVPEICVSPAPPDEPVVEPYSPFSAVHPPTPIPNSDGDSFRPLLLSPPLTASPRFPRQLSPLRPSDSPVKGQGLERERFEELLRASRERNAALGGGKRSLDLRKEIAIKVHKSKQVERRALFLSKVQAPPSPSAINLPKTPPESPAIFHYSFPSPGLESPLAVFEAMVTEDPTRPPRQTWVEQVDFHMPEKKTLLPLRSAPARKGKVPSLAQITAHYNLAGAAVAETTQSTHAGRLPAFLAVRDTTAKRRSLPADVGRLHFPVRSNSPPAPEEPAKKIHAPVPIPPPSPRSPKLQITTQVVPRTSSNSPTKFTESNLRAFEAMRTNTAQVMMSRLRHRTLPPNAPRSLAMGLRNTEDEKKMRRRSAPPELPLRERRGFTKPPLNLPGAF</sequence>
<reference evidence="1" key="1">
    <citation type="journal article" date="2021" name="Environ. Microbiol.">
        <title>Gene family expansions and transcriptome signatures uncover fungal adaptations to wood decay.</title>
        <authorList>
            <person name="Hage H."/>
            <person name="Miyauchi S."/>
            <person name="Viragh M."/>
            <person name="Drula E."/>
            <person name="Min B."/>
            <person name="Chaduli D."/>
            <person name="Navarro D."/>
            <person name="Favel A."/>
            <person name="Norest M."/>
            <person name="Lesage-Meessen L."/>
            <person name="Balint B."/>
            <person name="Merenyi Z."/>
            <person name="de Eugenio L."/>
            <person name="Morin E."/>
            <person name="Martinez A.T."/>
            <person name="Baldrian P."/>
            <person name="Stursova M."/>
            <person name="Martinez M.J."/>
            <person name="Novotny C."/>
            <person name="Magnuson J.K."/>
            <person name="Spatafora J.W."/>
            <person name="Maurice S."/>
            <person name="Pangilinan J."/>
            <person name="Andreopoulos W."/>
            <person name="LaButti K."/>
            <person name="Hundley H."/>
            <person name="Na H."/>
            <person name="Kuo A."/>
            <person name="Barry K."/>
            <person name="Lipzen A."/>
            <person name="Henrissat B."/>
            <person name="Riley R."/>
            <person name="Ahrendt S."/>
            <person name="Nagy L.G."/>
            <person name="Grigoriev I.V."/>
            <person name="Martin F."/>
            <person name="Rosso M.N."/>
        </authorList>
    </citation>
    <scope>NUCLEOTIDE SEQUENCE</scope>
    <source>
        <strain evidence="1">CBS 384.51</strain>
    </source>
</reference>
<comment type="caution">
    <text evidence="1">The sequence shown here is derived from an EMBL/GenBank/DDBJ whole genome shotgun (WGS) entry which is preliminary data.</text>
</comment>
<proteinExistence type="predicted"/>
<protein>
    <submittedName>
        <fullName evidence="1">Uncharacterized protein</fullName>
    </submittedName>
</protein>
<accession>A0ACB8UKI0</accession>
<organism evidence="1 2">
    <name type="scientific">Irpex rosettiformis</name>
    <dbReference type="NCBI Taxonomy" id="378272"/>
    <lineage>
        <taxon>Eukaryota</taxon>
        <taxon>Fungi</taxon>
        <taxon>Dikarya</taxon>
        <taxon>Basidiomycota</taxon>
        <taxon>Agaricomycotina</taxon>
        <taxon>Agaricomycetes</taxon>
        <taxon>Polyporales</taxon>
        <taxon>Irpicaceae</taxon>
        <taxon>Irpex</taxon>
    </lineage>
</organism>
<name>A0ACB8UKI0_9APHY</name>
<dbReference type="EMBL" id="MU274900">
    <property type="protein sequence ID" value="KAI0094622.1"/>
    <property type="molecule type" value="Genomic_DNA"/>
</dbReference>
<evidence type="ECO:0000313" key="1">
    <source>
        <dbReference type="EMBL" id="KAI0094622.1"/>
    </source>
</evidence>
<evidence type="ECO:0000313" key="2">
    <source>
        <dbReference type="Proteomes" id="UP001055072"/>
    </source>
</evidence>